<comment type="caution">
    <text evidence="13">The sequence shown here is derived from an EMBL/GenBank/DDBJ whole genome shotgun (WGS) entry which is preliminary data.</text>
</comment>
<keyword evidence="10 12" id="KW-0408">Iron</keyword>
<feature type="transmembrane region" description="Helical" evidence="12">
    <location>
        <begin position="131"/>
        <end position="154"/>
    </location>
</feature>
<evidence type="ECO:0000256" key="2">
    <source>
        <dbReference type="ARBA" id="ARBA00009819"/>
    </source>
</evidence>
<evidence type="ECO:0000256" key="3">
    <source>
        <dbReference type="ARBA" id="ARBA00022448"/>
    </source>
</evidence>
<keyword evidence="6 12" id="KW-0812">Transmembrane</keyword>
<feature type="transmembrane region" description="Helical" evidence="12">
    <location>
        <begin position="339"/>
        <end position="359"/>
    </location>
</feature>
<evidence type="ECO:0000256" key="6">
    <source>
        <dbReference type="ARBA" id="ARBA00022692"/>
    </source>
</evidence>
<evidence type="ECO:0000313" key="14">
    <source>
        <dbReference type="Proteomes" id="UP001597453"/>
    </source>
</evidence>
<dbReference type="PIRSF" id="PIRSF006446">
    <property type="entry name" value="Cyt_quinol_oxidase_1"/>
    <property type="match status" value="1"/>
</dbReference>
<reference evidence="14" key="1">
    <citation type="journal article" date="2019" name="Int. J. Syst. Evol. Microbiol.">
        <title>The Global Catalogue of Microorganisms (GCM) 10K type strain sequencing project: providing services to taxonomists for standard genome sequencing and annotation.</title>
        <authorList>
            <consortium name="The Broad Institute Genomics Platform"/>
            <consortium name="The Broad Institute Genome Sequencing Center for Infectious Disease"/>
            <person name="Wu L."/>
            <person name="Ma J."/>
        </authorList>
    </citation>
    <scope>NUCLEOTIDE SEQUENCE [LARGE SCALE GENOMIC DNA]</scope>
    <source>
        <strain evidence="14">TISTR 1511</strain>
    </source>
</reference>
<feature type="transmembrane region" description="Helical" evidence="12">
    <location>
        <begin position="191"/>
        <end position="210"/>
    </location>
</feature>
<comment type="subcellular location">
    <subcellularLocation>
        <location evidence="1">Cell membrane</location>
        <topology evidence="1">Multi-pass membrane protein</topology>
    </subcellularLocation>
</comment>
<feature type="transmembrane region" description="Helical" evidence="12">
    <location>
        <begin position="411"/>
        <end position="437"/>
    </location>
</feature>
<evidence type="ECO:0000256" key="5">
    <source>
        <dbReference type="ARBA" id="ARBA00022617"/>
    </source>
</evidence>
<dbReference type="EMBL" id="JBHUNF010000009">
    <property type="protein sequence ID" value="MFD2675463.1"/>
    <property type="molecule type" value="Genomic_DNA"/>
</dbReference>
<sequence>MEALLDPLVLSRWQFGLTTLYHFLFVPITLGMVLCVAIWQTQWVRTGKVIYLQLTRFFGKIFLINFAMGIVTGIVQEFQFGMNWSNYSRFVGDIFGAPLAFEGLVAFFLEATFIGLWIFGWDKLSPKLHLATIWLTVIGTWTSAYFILVANAFMQNPVGFEFNEVTGRAELVDFGAVLTNPVAVTQLPHTLTASVMLAGTIIAATAAWHLRRGQHQEVFRPALTFGLWTVLISGAGIMLSGHALGIAMTETQPMKMAAAEAMYNTASGADASFSLFSLGTPDGSAEVWSLRIPYLAGFLATNTFDGTVHGINDLQAQYAEMYGADQVYSPVIWLTYWSFRWMMFFGFASMAIAAIGLWITRKGREPKPWQWSVAIWGATFPLWGILIGWIFTEMGRQPWLVFGLMPTEAGVSPNATGVSVLISLIGFTLIYGILAVVEVKLLLKAIQSDPMPVPGANEAGVVEDVETVKVKASVY</sequence>
<gene>
    <name evidence="13" type="ORF">ACFSUQ_09185</name>
</gene>
<feature type="transmembrane region" description="Helical" evidence="12">
    <location>
        <begin position="20"/>
        <end position="39"/>
    </location>
</feature>
<keyword evidence="7 12" id="KW-0479">Metal-binding</keyword>
<dbReference type="Pfam" id="PF01654">
    <property type="entry name" value="Cyt_bd_oxida_I"/>
    <property type="match status" value="1"/>
</dbReference>
<keyword evidence="11 12" id="KW-0472">Membrane</keyword>
<name>A0ABW5RK66_9MICO</name>
<evidence type="ECO:0000256" key="10">
    <source>
        <dbReference type="ARBA" id="ARBA00023004"/>
    </source>
</evidence>
<evidence type="ECO:0000256" key="12">
    <source>
        <dbReference type="PIRNR" id="PIRNR006446"/>
    </source>
</evidence>
<evidence type="ECO:0000256" key="8">
    <source>
        <dbReference type="ARBA" id="ARBA00022982"/>
    </source>
</evidence>
<dbReference type="RefSeq" id="WP_066058273.1">
    <property type="nucleotide sequence ID" value="NZ_JBHUNF010000009.1"/>
</dbReference>
<organism evidence="13 14">
    <name type="scientific">Gulosibacter bifidus</name>
    <dbReference type="NCBI Taxonomy" id="272239"/>
    <lineage>
        <taxon>Bacteria</taxon>
        <taxon>Bacillati</taxon>
        <taxon>Actinomycetota</taxon>
        <taxon>Actinomycetes</taxon>
        <taxon>Micrococcales</taxon>
        <taxon>Microbacteriaceae</taxon>
        <taxon>Gulosibacter</taxon>
    </lineage>
</organism>
<evidence type="ECO:0000256" key="11">
    <source>
        <dbReference type="ARBA" id="ARBA00023136"/>
    </source>
</evidence>
<keyword evidence="4 12" id="KW-1003">Cell membrane</keyword>
<dbReference type="Proteomes" id="UP001597453">
    <property type="component" value="Unassembled WGS sequence"/>
</dbReference>
<keyword evidence="3 12" id="KW-0813">Transport</keyword>
<keyword evidence="9 12" id="KW-1133">Transmembrane helix</keyword>
<evidence type="ECO:0000256" key="1">
    <source>
        <dbReference type="ARBA" id="ARBA00004651"/>
    </source>
</evidence>
<dbReference type="PANTHER" id="PTHR30365">
    <property type="entry name" value="CYTOCHROME D UBIQUINOL OXIDASE"/>
    <property type="match status" value="1"/>
</dbReference>
<keyword evidence="14" id="KW-1185">Reference proteome</keyword>
<keyword evidence="5 12" id="KW-0349">Heme</keyword>
<feature type="transmembrane region" description="Helical" evidence="12">
    <location>
        <begin position="371"/>
        <end position="391"/>
    </location>
</feature>
<evidence type="ECO:0000256" key="7">
    <source>
        <dbReference type="ARBA" id="ARBA00022723"/>
    </source>
</evidence>
<accession>A0ABW5RK66</accession>
<comment type="similarity">
    <text evidence="2 12">Belongs to the cytochrome ubiquinol oxidase subunit 1 family.</text>
</comment>
<dbReference type="InterPro" id="IPR002585">
    <property type="entry name" value="Cyt-d_ubiquinol_oxidase_su_1"/>
</dbReference>
<dbReference type="PANTHER" id="PTHR30365:SF15">
    <property type="entry name" value="CYTOCHROME BD UBIQUINOL OXIDASE SUBUNIT 1"/>
    <property type="match status" value="1"/>
</dbReference>
<evidence type="ECO:0000256" key="4">
    <source>
        <dbReference type="ARBA" id="ARBA00022475"/>
    </source>
</evidence>
<keyword evidence="8 12" id="KW-0249">Electron transport</keyword>
<evidence type="ECO:0000313" key="13">
    <source>
        <dbReference type="EMBL" id="MFD2675463.1"/>
    </source>
</evidence>
<feature type="transmembrane region" description="Helical" evidence="12">
    <location>
        <begin position="222"/>
        <end position="247"/>
    </location>
</feature>
<feature type="transmembrane region" description="Helical" evidence="12">
    <location>
        <begin position="95"/>
        <end position="119"/>
    </location>
</feature>
<proteinExistence type="inferred from homology"/>
<evidence type="ECO:0000256" key="9">
    <source>
        <dbReference type="ARBA" id="ARBA00022989"/>
    </source>
</evidence>
<feature type="transmembrane region" description="Helical" evidence="12">
    <location>
        <begin position="51"/>
        <end position="75"/>
    </location>
</feature>
<protein>
    <submittedName>
        <fullName evidence="13">Cytochrome ubiquinol oxidase subunit I</fullName>
    </submittedName>
</protein>